<dbReference type="FunFam" id="3.40.640.10:FF:000236">
    <property type="entry name" value="Alanine aminotransferase 2"/>
    <property type="match status" value="1"/>
</dbReference>
<dbReference type="GO" id="GO:0004021">
    <property type="term" value="F:L-alanine:2-oxoglutarate aminotransferase activity"/>
    <property type="evidence" value="ECO:0007669"/>
    <property type="project" value="TreeGrafter"/>
</dbReference>
<evidence type="ECO:0000313" key="10">
    <source>
        <dbReference type="Proteomes" id="UP000224567"/>
    </source>
</evidence>
<comment type="caution">
    <text evidence="9">The sequence shown here is derived from an EMBL/GenBank/DDBJ whole genome shotgun (WGS) entry which is preliminary data.</text>
</comment>
<evidence type="ECO:0000256" key="2">
    <source>
        <dbReference type="ARBA" id="ARBA00011738"/>
    </source>
</evidence>
<dbReference type="OrthoDB" id="1732682at2759"/>
<evidence type="ECO:0000256" key="4">
    <source>
        <dbReference type="ARBA" id="ARBA00022679"/>
    </source>
</evidence>
<name>A0A2G2XCG7_CAPBA</name>
<dbReference type="InterPro" id="IPR015424">
    <property type="entry name" value="PyrdxlP-dep_Trfase"/>
</dbReference>
<dbReference type="PANTHER" id="PTHR11751">
    <property type="entry name" value="ALANINE AMINOTRANSFERASE"/>
    <property type="match status" value="1"/>
</dbReference>
<reference evidence="9 10" key="1">
    <citation type="journal article" date="2017" name="Genome Biol.">
        <title>New reference genome sequences of hot pepper reveal the massive evolution of plant disease-resistance genes by retroduplication.</title>
        <authorList>
            <person name="Kim S."/>
            <person name="Park J."/>
            <person name="Yeom S.I."/>
            <person name="Kim Y.M."/>
            <person name="Seo E."/>
            <person name="Kim K.T."/>
            <person name="Kim M.S."/>
            <person name="Lee J.M."/>
            <person name="Cheong K."/>
            <person name="Shin H.S."/>
            <person name="Kim S.B."/>
            <person name="Han K."/>
            <person name="Lee J."/>
            <person name="Park M."/>
            <person name="Lee H.A."/>
            <person name="Lee H.Y."/>
            <person name="Lee Y."/>
            <person name="Oh S."/>
            <person name="Lee J.H."/>
            <person name="Choi E."/>
            <person name="Choi E."/>
            <person name="Lee S.E."/>
            <person name="Jeon J."/>
            <person name="Kim H."/>
            <person name="Choi G."/>
            <person name="Song H."/>
            <person name="Lee J."/>
            <person name="Lee S.C."/>
            <person name="Kwon J.K."/>
            <person name="Lee H.Y."/>
            <person name="Koo N."/>
            <person name="Hong Y."/>
            <person name="Kim R.W."/>
            <person name="Kang W.H."/>
            <person name="Huh J.H."/>
            <person name="Kang B.C."/>
            <person name="Yang T.J."/>
            <person name="Lee Y.H."/>
            <person name="Bennetzen J.L."/>
            <person name="Choi D."/>
        </authorList>
    </citation>
    <scope>NUCLEOTIDE SEQUENCE [LARGE SCALE GENOMIC DNA]</scope>
    <source>
        <strain evidence="10">cv. PBC81</strain>
    </source>
</reference>
<evidence type="ECO:0000313" key="9">
    <source>
        <dbReference type="EMBL" id="PHT55041.1"/>
    </source>
</evidence>
<dbReference type="InterPro" id="IPR015421">
    <property type="entry name" value="PyrdxlP-dep_Trfase_major"/>
</dbReference>
<accession>A0A2G2XCG7</accession>
<dbReference type="GO" id="GO:0042853">
    <property type="term" value="P:L-alanine catabolic process"/>
    <property type="evidence" value="ECO:0007669"/>
    <property type="project" value="UniProtKB-UniPathway"/>
</dbReference>
<dbReference type="InterPro" id="IPR045088">
    <property type="entry name" value="ALAT1/2-like"/>
</dbReference>
<sequence>MWKVVMIEKLANSIERAFQILDQIPGRATSAYNHSQGIKGLRDTIAFGIKARDGFPADPNDIFLTDGASPAIHMMMQLLIGSENDGILCPIPQYPLYSASISLHDGALISAFASIYSLVPYYLDEETGWGFEVLKLENQLKTAKSKGINIRALFVINLGNPTRQVLVEANQREIVELCKKEGLVLLGDEVYQENVYVPEKQFHSFKKVVCSI</sequence>
<feature type="domain" description="Aminotransferase class I/classII large" evidence="8">
    <location>
        <begin position="26"/>
        <end position="197"/>
    </location>
</feature>
<dbReference type="SUPFAM" id="SSF53383">
    <property type="entry name" value="PLP-dependent transferases"/>
    <property type="match status" value="1"/>
</dbReference>
<protein>
    <recommendedName>
        <fullName evidence="8">Aminotransferase class I/classII large domain-containing protein</fullName>
    </recommendedName>
</protein>
<reference evidence="10" key="2">
    <citation type="journal article" date="2017" name="J. Anim. Genet.">
        <title>Multiple reference genome sequences of hot pepper reveal the massive evolution of plant disease resistance genes by retroduplication.</title>
        <authorList>
            <person name="Kim S."/>
            <person name="Park J."/>
            <person name="Yeom S.-I."/>
            <person name="Kim Y.-M."/>
            <person name="Seo E."/>
            <person name="Kim K.-T."/>
            <person name="Kim M.-S."/>
            <person name="Lee J.M."/>
            <person name="Cheong K."/>
            <person name="Shin H.-S."/>
            <person name="Kim S.-B."/>
            <person name="Han K."/>
            <person name="Lee J."/>
            <person name="Park M."/>
            <person name="Lee H.-A."/>
            <person name="Lee H.-Y."/>
            <person name="Lee Y."/>
            <person name="Oh S."/>
            <person name="Lee J.H."/>
            <person name="Choi E."/>
            <person name="Choi E."/>
            <person name="Lee S.E."/>
            <person name="Jeon J."/>
            <person name="Kim H."/>
            <person name="Choi G."/>
            <person name="Song H."/>
            <person name="Lee J."/>
            <person name="Lee S.-C."/>
            <person name="Kwon J.-K."/>
            <person name="Lee H.-Y."/>
            <person name="Koo N."/>
            <person name="Hong Y."/>
            <person name="Kim R.W."/>
            <person name="Kang W.-H."/>
            <person name="Huh J.H."/>
            <person name="Kang B.-C."/>
            <person name="Yang T.-J."/>
            <person name="Lee Y.-H."/>
            <person name="Bennetzen J.L."/>
            <person name="Choi D."/>
        </authorList>
    </citation>
    <scope>NUCLEOTIDE SEQUENCE [LARGE SCALE GENOMIC DNA]</scope>
    <source>
        <strain evidence="10">cv. PBC81</strain>
    </source>
</reference>
<dbReference type="Gene3D" id="3.40.640.10">
    <property type="entry name" value="Type I PLP-dependent aspartate aminotransferase-like (Major domain)"/>
    <property type="match status" value="1"/>
</dbReference>
<dbReference type="STRING" id="33114.A0A2G2XCG7"/>
<keyword evidence="4" id="KW-0808">Transferase</keyword>
<evidence type="ECO:0000256" key="5">
    <source>
        <dbReference type="ARBA" id="ARBA00022898"/>
    </source>
</evidence>
<dbReference type="EMBL" id="MLFT02000002">
    <property type="protein sequence ID" value="PHT55041.1"/>
    <property type="molecule type" value="Genomic_DNA"/>
</dbReference>
<dbReference type="PANTHER" id="PTHR11751:SF29">
    <property type="entry name" value="ALANINE TRANSAMINASE"/>
    <property type="match status" value="1"/>
</dbReference>
<evidence type="ECO:0000259" key="8">
    <source>
        <dbReference type="Pfam" id="PF00155"/>
    </source>
</evidence>
<dbReference type="CDD" id="cd00609">
    <property type="entry name" value="AAT_like"/>
    <property type="match status" value="1"/>
</dbReference>
<dbReference type="GO" id="GO:0030170">
    <property type="term" value="F:pyridoxal phosphate binding"/>
    <property type="evidence" value="ECO:0007669"/>
    <property type="project" value="InterPro"/>
</dbReference>
<dbReference type="Pfam" id="PF00155">
    <property type="entry name" value="Aminotran_1_2"/>
    <property type="match status" value="1"/>
</dbReference>
<keyword evidence="5" id="KW-0663">Pyridoxal phosphate</keyword>
<evidence type="ECO:0000256" key="3">
    <source>
        <dbReference type="ARBA" id="ARBA00022576"/>
    </source>
</evidence>
<comment type="cofactor">
    <cofactor evidence="1">
        <name>pyridoxal 5'-phosphate</name>
        <dbReference type="ChEBI" id="CHEBI:597326"/>
    </cofactor>
</comment>
<proteinExistence type="inferred from homology"/>
<keyword evidence="10" id="KW-1185">Reference proteome</keyword>
<dbReference type="UniPathway" id="UPA00528">
    <property type="reaction ID" value="UER00586"/>
</dbReference>
<organism evidence="9 10">
    <name type="scientific">Capsicum baccatum</name>
    <name type="common">Peruvian pepper</name>
    <dbReference type="NCBI Taxonomy" id="33114"/>
    <lineage>
        <taxon>Eukaryota</taxon>
        <taxon>Viridiplantae</taxon>
        <taxon>Streptophyta</taxon>
        <taxon>Embryophyta</taxon>
        <taxon>Tracheophyta</taxon>
        <taxon>Spermatophyta</taxon>
        <taxon>Magnoliopsida</taxon>
        <taxon>eudicotyledons</taxon>
        <taxon>Gunneridae</taxon>
        <taxon>Pentapetalae</taxon>
        <taxon>asterids</taxon>
        <taxon>lamiids</taxon>
        <taxon>Solanales</taxon>
        <taxon>Solanaceae</taxon>
        <taxon>Solanoideae</taxon>
        <taxon>Capsiceae</taxon>
        <taxon>Capsicum</taxon>
    </lineage>
</organism>
<comment type="pathway">
    <text evidence="6">Photosynthesis; C4 acid pathway.</text>
</comment>
<gene>
    <name evidence="9" type="ORF">CQW23_03527</name>
</gene>
<comment type="subunit">
    <text evidence="2">Homodimer.</text>
</comment>
<evidence type="ECO:0000256" key="1">
    <source>
        <dbReference type="ARBA" id="ARBA00001933"/>
    </source>
</evidence>
<dbReference type="InterPro" id="IPR004839">
    <property type="entry name" value="Aminotransferase_I/II_large"/>
</dbReference>
<dbReference type="Proteomes" id="UP000224567">
    <property type="component" value="Unassembled WGS sequence"/>
</dbReference>
<dbReference type="AlphaFoldDB" id="A0A2G2XCG7"/>
<comment type="similarity">
    <text evidence="7">Belongs to the class-I pyridoxal-phosphate-dependent aminotransferase family. Alanine aminotransferase subfamily.</text>
</comment>
<evidence type="ECO:0000256" key="7">
    <source>
        <dbReference type="ARBA" id="ARBA00025785"/>
    </source>
</evidence>
<keyword evidence="3" id="KW-0032">Aminotransferase</keyword>
<dbReference type="UniPathway" id="UPA00322"/>
<evidence type="ECO:0000256" key="6">
    <source>
        <dbReference type="ARBA" id="ARBA00025709"/>
    </source>
</evidence>